<accession>A0ABS5KR85</accession>
<dbReference type="GO" id="GO:0008168">
    <property type="term" value="F:methyltransferase activity"/>
    <property type="evidence" value="ECO:0007669"/>
    <property type="project" value="UniProtKB-KW"/>
</dbReference>
<sequence>MDRLTLTRIVKERQLPLLLSATRRLVTPMYRAAFLAAAARSGVLGRLAVRPCDLQTLAHSLDVDQHAEELRTWLDIGVRLGDLAWFDDTYRLRSRTAKALARPGREPVAAALEEVLRFHLPVLMEAPQMLREGRRLSLSDQDGQVIARSTRVVEPFVEEAVRRTLDRDRPLRLLEVGCGAGTYVRLAAQLNPRLTALAIDLQDEVAAEAAENMAVWGLAGRVETRQGDLRTLTVEPQFDLVTLHNNIYYFPPGDRVDVLRKARSLLAPGGRLLLTTACRGGNLGLEVLNLWFTHADFGGPLPTVEDLVRQLDDAGFAQVTTRRLIPGDQFHAVVGVNAPAGRP</sequence>
<protein>
    <submittedName>
        <fullName evidence="3">Class I SAM-dependent methyltransferase</fullName>
    </submittedName>
</protein>
<proteinExistence type="predicted"/>
<feature type="domain" description="Methyltransferase" evidence="2">
    <location>
        <begin position="174"/>
        <end position="270"/>
    </location>
</feature>
<dbReference type="SUPFAM" id="SSF53335">
    <property type="entry name" value="S-adenosyl-L-methionine-dependent methyltransferases"/>
    <property type="match status" value="1"/>
</dbReference>
<organism evidence="3 4">
    <name type="scientific">Catenulispora pinistramenti</name>
    <dbReference type="NCBI Taxonomy" id="2705254"/>
    <lineage>
        <taxon>Bacteria</taxon>
        <taxon>Bacillati</taxon>
        <taxon>Actinomycetota</taxon>
        <taxon>Actinomycetes</taxon>
        <taxon>Catenulisporales</taxon>
        <taxon>Catenulisporaceae</taxon>
        <taxon>Catenulispora</taxon>
    </lineage>
</organism>
<evidence type="ECO:0000313" key="4">
    <source>
        <dbReference type="Proteomes" id="UP000730482"/>
    </source>
</evidence>
<dbReference type="GO" id="GO:0032259">
    <property type="term" value="P:methylation"/>
    <property type="evidence" value="ECO:0007669"/>
    <property type="project" value="UniProtKB-KW"/>
</dbReference>
<evidence type="ECO:0000259" key="2">
    <source>
        <dbReference type="Pfam" id="PF13649"/>
    </source>
</evidence>
<gene>
    <name evidence="3" type="ORF">KGQ19_16805</name>
</gene>
<keyword evidence="3" id="KW-0489">Methyltransferase</keyword>
<dbReference type="InterPro" id="IPR036388">
    <property type="entry name" value="WH-like_DNA-bd_sf"/>
</dbReference>
<dbReference type="Proteomes" id="UP000730482">
    <property type="component" value="Unassembled WGS sequence"/>
</dbReference>
<keyword evidence="4" id="KW-1185">Reference proteome</keyword>
<dbReference type="CDD" id="cd02440">
    <property type="entry name" value="AdoMet_MTases"/>
    <property type="match status" value="1"/>
</dbReference>
<keyword evidence="1" id="KW-0808">Transferase</keyword>
<dbReference type="Gene3D" id="3.40.50.150">
    <property type="entry name" value="Vaccinia Virus protein VP39"/>
    <property type="match status" value="1"/>
</dbReference>
<dbReference type="InterPro" id="IPR029063">
    <property type="entry name" value="SAM-dependent_MTases_sf"/>
</dbReference>
<reference evidence="3 4" key="1">
    <citation type="submission" date="2020-02" db="EMBL/GenBank/DDBJ databases">
        <title>Acidophilic actinobacteria isolated from forest soil.</title>
        <authorList>
            <person name="Golinska P."/>
        </authorList>
    </citation>
    <scope>NUCLEOTIDE SEQUENCE [LARGE SCALE GENOMIC DNA]</scope>
    <source>
        <strain evidence="3 4">NL8</strain>
    </source>
</reference>
<evidence type="ECO:0000256" key="1">
    <source>
        <dbReference type="ARBA" id="ARBA00022679"/>
    </source>
</evidence>
<dbReference type="Pfam" id="PF13649">
    <property type="entry name" value="Methyltransf_25"/>
    <property type="match status" value="1"/>
</dbReference>
<evidence type="ECO:0000313" key="3">
    <source>
        <dbReference type="EMBL" id="MBS2548529.1"/>
    </source>
</evidence>
<comment type="caution">
    <text evidence="3">The sequence shown here is derived from an EMBL/GenBank/DDBJ whole genome shotgun (WGS) entry which is preliminary data.</text>
</comment>
<dbReference type="InterPro" id="IPR041698">
    <property type="entry name" value="Methyltransf_25"/>
</dbReference>
<name>A0ABS5KR85_9ACTN</name>
<dbReference type="RefSeq" id="WP_212010107.1">
    <property type="nucleotide sequence ID" value="NZ_JAAFYZ010000050.1"/>
</dbReference>
<dbReference type="EMBL" id="JAAFYZ010000050">
    <property type="protein sequence ID" value="MBS2548529.1"/>
    <property type="molecule type" value="Genomic_DNA"/>
</dbReference>
<dbReference type="PANTHER" id="PTHR43861">
    <property type="entry name" value="TRANS-ACONITATE 2-METHYLTRANSFERASE-RELATED"/>
    <property type="match status" value="1"/>
</dbReference>
<dbReference type="Gene3D" id="1.10.10.10">
    <property type="entry name" value="Winged helix-like DNA-binding domain superfamily/Winged helix DNA-binding domain"/>
    <property type="match status" value="1"/>
</dbReference>